<dbReference type="GeneID" id="103721697"/>
<feature type="compositionally biased region" description="Pro residues" evidence="1">
    <location>
        <begin position="320"/>
        <end position="332"/>
    </location>
</feature>
<evidence type="ECO:0000259" key="2">
    <source>
        <dbReference type="Pfam" id="PF07223"/>
    </source>
</evidence>
<gene>
    <name evidence="4" type="primary">LOC103721697</name>
</gene>
<feature type="region of interest" description="Disordered" evidence="1">
    <location>
        <begin position="206"/>
        <end position="226"/>
    </location>
</feature>
<reference evidence="4" key="2">
    <citation type="submission" date="2025-08" db="UniProtKB">
        <authorList>
            <consortium name="RefSeq"/>
        </authorList>
    </citation>
    <scope>IDENTIFICATION</scope>
    <source>
        <tissue evidence="4">Young leaves</tissue>
    </source>
</reference>
<dbReference type="KEGG" id="pda:103721697"/>
<feature type="region of interest" description="Disordered" evidence="1">
    <location>
        <begin position="32"/>
        <end position="52"/>
    </location>
</feature>
<sequence length="515" mass="57126">MASGGSSGRSGSGSRSYDFGSDDVLCSYDDYAAQDNSNGKRSDPSGKDFHESRMGRPLVNIYEQEDYSKEKVICAVEKCMKKYADNLLRYLEGISGRLSQLELYCYKIERSIGEFRSDIIRDQSEGELKFKSIEKHLQEVHRSVQILRDKQELVEAQKELAKLQLVQKESTQKNEEAVVPSSSETKRHDDKPNVASHQLALALPHQAVSQSSASLPMQQPAPVQQDRSMLNQAHTYYSQHQPLPQEQSQPLQAELQYVQQRPQIQDIPVQAPQQQPQIASQTPQPYPQYQQQWPQQPQQFSQQVVRPQQPAPQAPIRTQAPPPSYPPYPPQPVNRVPESYPGSMVVQVPYSTISQPGGSRPEAVSFGYGEPSSTVSPPMPQHSLQRQPQPPTSQSSFGPSPSKGGYVGPAPYTPPLNVQSYSTTYNYPPSNVSAAQNQQLPPGNVVGVHHPGPQLMRSHPYGEMIEKAVSMGYARDHVASVIQRVGESGQPMDFNSLLDMLNGRVTGGSTRVWSG</sequence>
<feature type="compositionally biased region" description="Polar residues" evidence="1">
    <location>
        <begin position="207"/>
        <end position="226"/>
    </location>
</feature>
<evidence type="ECO:0000256" key="1">
    <source>
        <dbReference type="SAM" id="MobiDB-lite"/>
    </source>
</evidence>
<feature type="region of interest" description="Disordered" evidence="1">
    <location>
        <begin position="171"/>
        <end position="193"/>
    </location>
</feature>
<keyword evidence="3" id="KW-1185">Reference proteome</keyword>
<dbReference type="InterPro" id="IPR010820">
    <property type="entry name" value="DUF1421"/>
</dbReference>
<feature type="domain" description="DUF1421" evidence="2">
    <location>
        <begin position="461"/>
        <end position="502"/>
    </location>
</feature>
<dbReference type="Pfam" id="PF07223">
    <property type="entry name" value="DUF1421"/>
    <property type="match status" value="1"/>
</dbReference>
<name>A0A8B7D0K9_PHODC</name>
<dbReference type="PANTHER" id="PTHR31805:SF16">
    <property type="entry name" value="FORMIN-LIKE PROTEIN (DUF1421)"/>
    <property type="match status" value="1"/>
</dbReference>
<protein>
    <submittedName>
        <fullName evidence="4">Trithorax group protein osa-like isoform X1</fullName>
    </submittedName>
</protein>
<evidence type="ECO:0000313" key="3">
    <source>
        <dbReference type="Proteomes" id="UP000228380"/>
    </source>
</evidence>
<feature type="compositionally biased region" description="Low complexity" evidence="1">
    <location>
        <begin position="269"/>
        <end position="308"/>
    </location>
</feature>
<dbReference type="PANTHER" id="PTHR31805">
    <property type="entry name" value="RECEPTOR-LIKE KINASE, PUTATIVE (DUF1421)-RELATED"/>
    <property type="match status" value="1"/>
</dbReference>
<dbReference type="Proteomes" id="UP000228380">
    <property type="component" value="Chromosome 4"/>
</dbReference>
<evidence type="ECO:0000313" key="4">
    <source>
        <dbReference type="RefSeq" id="XP_008810225.2"/>
    </source>
</evidence>
<reference evidence="3" key="1">
    <citation type="journal article" date="2019" name="Nat. Commun.">
        <title>Genome-wide association mapping of date palm fruit traits.</title>
        <authorList>
            <person name="Hazzouri K.M."/>
            <person name="Gros-Balthazard M."/>
            <person name="Flowers J.M."/>
            <person name="Copetti D."/>
            <person name="Lemansour A."/>
            <person name="Lebrun M."/>
            <person name="Masmoudi K."/>
            <person name="Ferrand S."/>
            <person name="Dhar M.I."/>
            <person name="Fresquez Z.A."/>
            <person name="Rosas U."/>
            <person name="Zhang J."/>
            <person name="Talag J."/>
            <person name="Lee S."/>
            <person name="Kudrna D."/>
            <person name="Powell R.F."/>
            <person name="Leitch I.J."/>
            <person name="Krueger R.R."/>
            <person name="Wing R.A."/>
            <person name="Amiri K.M.A."/>
            <person name="Purugganan M.D."/>
        </authorList>
    </citation>
    <scope>NUCLEOTIDE SEQUENCE [LARGE SCALE GENOMIC DNA]</scope>
    <source>
        <strain evidence="3">cv. Khalas</strain>
    </source>
</reference>
<feature type="region of interest" description="Disordered" evidence="1">
    <location>
        <begin position="269"/>
        <end position="414"/>
    </location>
</feature>
<feature type="compositionally biased region" description="Basic and acidic residues" evidence="1">
    <location>
        <begin position="38"/>
        <end position="52"/>
    </location>
</feature>
<dbReference type="AlphaFoldDB" id="A0A8B7D0K9"/>
<proteinExistence type="predicted"/>
<dbReference type="RefSeq" id="XP_008810225.2">
    <property type="nucleotide sequence ID" value="XM_008812003.4"/>
</dbReference>
<organism evidence="3 4">
    <name type="scientific">Phoenix dactylifera</name>
    <name type="common">Date palm</name>
    <dbReference type="NCBI Taxonomy" id="42345"/>
    <lineage>
        <taxon>Eukaryota</taxon>
        <taxon>Viridiplantae</taxon>
        <taxon>Streptophyta</taxon>
        <taxon>Embryophyta</taxon>
        <taxon>Tracheophyta</taxon>
        <taxon>Spermatophyta</taxon>
        <taxon>Magnoliopsida</taxon>
        <taxon>Liliopsida</taxon>
        <taxon>Arecaceae</taxon>
        <taxon>Coryphoideae</taxon>
        <taxon>Phoeniceae</taxon>
        <taxon>Phoenix</taxon>
    </lineage>
</organism>
<dbReference type="OrthoDB" id="549883at2759"/>
<feature type="compositionally biased region" description="Low complexity" evidence="1">
    <location>
        <begin position="383"/>
        <end position="402"/>
    </location>
</feature>
<accession>A0A8B7D0K9</accession>